<dbReference type="InterPro" id="IPR024655">
    <property type="entry name" value="Asl1_glyco_hydro_catalytic"/>
</dbReference>
<gene>
    <name evidence="4" type="ORF">QCA50_000330</name>
</gene>
<dbReference type="Pfam" id="PF11790">
    <property type="entry name" value="Glyco_hydro_cc"/>
    <property type="match status" value="1"/>
</dbReference>
<feature type="compositionally biased region" description="Low complexity" evidence="1">
    <location>
        <begin position="64"/>
        <end position="122"/>
    </location>
</feature>
<reference evidence="4 5" key="1">
    <citation type="submission" date="2022-09" db="EMBL/GenBank/DDBJ databases">
        <authorList>
            <person name="Palmer J.M."/>
        </authorList>
    </citation>
    <scope>NUCLEOTIDE SEQUENCE [LARGE SCALE GENOMIC DNA]</scope>
    <source>
        <strain evidence="4 5">DSM 7382</strain>
    </source>
</reference>
<evidence type="ECO:0000259" key="3">
    <source>
        <dbReference type="Pfam" id="PF11790"/>
    </source>
</evidence>
<dbReference type="GO" id="GO:0009277">
    <property type="term" value="C:fungal-type cell wall"/>
    <property type="evidence" value="ECO:0007669"/>
    <property type="project" value="TreeGrafter"/>
</dbReference>
<proteinExistence type="predicted"/>
<evidence type="ECO:0000313" key="5">
    <source>
        <dbReference type="Proteomes" id="UP001385951"/>
    </source>
</evidence>
<keyword evidence="5" id="KW-1185">Reference proteome</keyword>
<organism evidence="4 5">
    <name type="scientific">Cerrena zonata</name>
    <dbReference type="NCBI Taxonomy" id="2478898"/>
    <lineage>
        <taxon>Eukaryota</taxon>
        <taxon>Fungi</taxon>
        <taxon>Dikarya</taxon>
        <taxon>Basidiomycota</taxon>
        <taxon>Agaricomycotina</taxon>
        <taxon>Agaricomycetes</taxon>
        <taxon>Polyporales</taxon>
        <taxon>Cerrenaceae</taxon>
        <taxon>Cerrena</taxon>
    </lineage>
</organism>
<evidence type="ECO:0000256" key="1">
    <source>
        <dbReference type="SAM" id="MobiDB-lite"/>
    </source>
</evidence>
<comment type="caution">
    <text evidence="4">The sequence shown here is derived from an EMBL/GenBank/DDBJ whole genome shotgun (WGS) entry which is preliminary data.</text>
</comment>
<dbReference type="Proteomes" id="UP001385951">
    <property type="component" value="Unassembled WGS sequence"/>
</dbReference>
<accession>A0AAW0GZW1</accession>
<feature type="domain" description="Asl1-like glycosyl hydrolase catalytic" evidence="3">
    <location>
        <begin position="136"/>
        <end position="367"/>
    </location>
</feature>
<protein>
    <recommendedName>
        <fullName evidence="3">Asl1-like glycosyl hydrolase catalytic domain-containing protein</fullName>
    </recommendedName>
</protein>
<evidence type="ECO:0000313" key="4">
    <source>
        <dbReference type="EMBL" id="KAK7695694.1"/>
    </source>
</evidence>
<evidence type="ECO:0000256" key="2">
    <source>
        <dbReference type="SAM" id="SignalP"/>
    </source>
</evidence>
<dbReference type="SUPFAM" id="SSF51445">
    <property type="entry name" value="(Trans)glycosidases"/>
    <property type="match status" value="1"/>
</dbReference>
<dbReference type="InterPro" id="IPR053183">
    <property type="entry name" value="ASL1"/>
</dbReference>
<name>A0AAW0GZW1_9APHY</name>
<feature type="chain" id="PRO_5043418327" description="Asl1-like glycosyl hydrolase catalytic domain-containing protein" evidence="2">
    <location>
        <begin position="30"/>
        <end position="373"/>
    </location>
</feature>
<feature type="signal peptide" evidence="2">
    <location>
        <begin position="1"/>
        <end position="29"/>
    </location>
</feature>
<dbReference type="EMBL" id="JASBNA010000001">
    <property type="protein sequence ID" value="KAK7695694.1"/>
    <property type="molecule type" value="Genomic_DNA"/>
</dbReference>
<sequence>MAATKLFQLIAFTALALIASSYGPTPVNALSTPHIHGRHHGVADSMKRNNVLKRDTAKRCKPRPSSSIASAAPTTSASPAPAPTTSSPAPEPTTTTKAATTTQSSSSSGSTSSSSSGTSTTPKGITVNGSSKLAMAWPNGDSTDFAKFSTNVQAYYTWSESCVSTDGGVPCMRMLWNNAADKVAAFKKATSGGPVTGKNIILGFNEVNEPGQANMSPEDACATWKDAIQPLAAKGYTLGAPCSSGNPNGITWMKKFFECCADCTIDFMTVHWYDIDLDNFKSWVQQWHDDFGNRDVMVTEFAVQNFNGGAQRDLGFIMNFHKEAAAWAKTQPWLKALAPFGVMRDMQGVNTANQLMNSDGSLTDLAWQIYNEY</sequence>
<feature type="region of interest" description="Disordered" evidence="1">
    <location>
        <begin position="55"/>
        <end position="126"/>
    </location>
</feature>
<keyword evidence="2" id="KW-0732">Signal</keyword>
<dbReference type="GO" id="GO:0071966">
    <property type="term" value="P:fungal-type cell wall polysaccharide metabolic process"/>
    <property type="evidence" value="ECO:0007669"/>
    <property type="project" value="TreeGrafter"/>
</dbReference>
<dbReference type="Gene3D" id="3.20.20.80">
    <property type="entry name" value="Glycosidases"/>
    <property type="match status" value="1"/>
</dbReference>
<dbReference type="InterPro" id="IPR017853">
    <property type="entry name" value="GH"/>
</dbReference>
<dbReference type="AlphaFoldDB" id="A0AAW0GZW1"/>
<dbReference type="PANTHER" id="PTHR34154">
    <property type="entry name" value="ALKALI-SENSITIVE LINKAGE PROTEIN 1"/>
    <property type="match status" value="1"/>
</dbReference>
<dbReference type="PANTHER" id="PTHR34154:SF3">
    <property type="entry name" value="ALKALI-SENSITIVE LINKAGE PROTEIN 1"/>
    <property type="match status" value="1"/>
</dbReference>